<evidence type="ECO:0000256" key="1">
    <source>
        <dbReference type="SAM" id="MobiDB-lite"/>
    </source>
</evidence>
<name>A0A504YZT3_FASGI</name>
<dbReference type="Proteomes" id="UP000316759">
    <property type="component" value="Unassembled WGS sequence"/>
</dbReference>
<organism evidence="2 3">
    <name type="scientific">Fasciola gigantica</name>
    <name type="common">Giant liver fluke</name>
    <dbReference type="NCBI Taxonomy" id="46835"/>
    <lineage>
        <taxon>Eukaryota</taxon>
        <taxon>Metazoa</taxon>
        <taxon>Spiralia</taxon>
        <taxon>Lophotrochozoa</taxon>
        <taxon>Platyhelminthes</taxon>
        <taxon>Trematoda</taxon>
        <taxon>Digenea</taxon>
        <taxon>Plagiorchiida</taxon>
        <taxon>Echinostomata</taxon>
        <taxon>Echinostomatoidea</taxon>
        <taxon>Fasciolidae</taxon>
        <taxon>Fasciola</taxon>
    </lineage>
</organism>
<gene>
    <name evidence="2" type="ORF">FGIG_09478</name>
</gene>
<feature type="compositionally biased region" description="Polar residues" evidence="1">
    <location>
        <begin position="33"/>
        <end position="49"/>
    </location>
</feature>
<feature type="region of interest" description="Disordered" evidence="1">
    <location>
        <begin position="20"/>
        <end position="62"/>
    </location>
</feature>
<proteinExistence type="predicted"/>
<dbReference type="EMBL" id="SUNJ01001240">
    <property type="protein sequence ID" value="TPP66954.1"/>
    <property type="molecule type" value="Genomic_DNA"/>
</dbReference>
<accession>A0A504YZT3</accession>
<comment type="caution">
    <text evidence="2">The sequence shown here is derived from an EMBL/GenBank/DDBJ whole genome shotgun (WGS) entry which is preliminary data.</text>
</comment>
<sequence>MKSDQMDMMGSDSLVATASTVVSSAGTKEHDTSQTSSATRHSTYTTNCSGGVGLRTSSDADADSEMSARYADTYSYDGDCEPLELGLSLELAHSIVGSTRSDAKP</sequence>
<protein>
    <submittedName>
        <fullName evidence="2">Uncharacterized protein</fullName>
    </submittedName>
</protein>
<evidence type="ECO:0000313" key="3">
    <source>
        <dbReference type="Proteomes" id="UP000316759"/>
    </source>
</evidence>
<evidence type="ECO:0000313" key="2">
    <source>
        <dbReference type="EMBL" id="TPP66954.1"/>
    </source>
</evidence>
<dbReference type="AlphaFoldDB" id="A0A504YZT3"/>
<keyword evidence="3" id="KW-1185">Reference proteome</keyword>
<reference evidence="2 3" key="1">
    <citation type="submission" date="2019-04" db="EMBL/GenBank/DDBJ databases">
        <title>Annotation for the trematode Fasciola gigantica.</title>
        <authorList>
            <person name="Choi Y.-J."/>
        </authorList>
    </citation>
    <scope>NUCLEOTIDE SEQUENCE [LARGE SCALE GENOMIC DNA]</scope>
    <source>
        <strain evidence="2">Uganda_cow_1</strain>
    </source>
</reference>